<gene>
    <name evidence="3" type="ORF">DSM112329_00026</name>
</gene>
<evidence type="ECO:0000256" key="2">
    <source>
        <dbReference type="SAM" id="MobiDB-lite"/>
    </source>
</evidence>
<dbReference type="Pfam" id="PF05130">
    <property type="entry name" value="FlgN"/>
    <property type="match status" value="1"/>
</dbReference>
<accession>A0AAU7APB7</accession>
<evidence type="ECO:0000256" key="1">
    <source>
        <dbReference type="ARBA" id="ARBA00022795"/>
    </source>
</evidence>
<dbReference type="AlphaFoldDB" id="A0AAU7APB7"/>
<dbReference type="RefSeq" id="WP_354699771.1">
    <property type="nucleotide sequence ID" value="NZ_CP114014.1"/>
</dbReference>
<dbReference type="GO" id="GO:0044780">
    <property type="term" value="P:bacterial-type flagellum assembly"/>
    <property type="evidence" value="ECO:0007669"/>
    <property type="project" value="InterPro"/>
</dbReference>
<reference evidence="3" key="1">
    <citation type="submission" date="2022-12" db="EMBL/GenBank/DDBJ databases">
        <title>Paraconexibacter alkalitolerans sp. nov. and Baekduia alba sp. nov., isolated from soil and emended description of the genera Paraconexibacter (Chun et al., 2020) and Baekduia (An et al., 2020).</title>
        <authorList>
            <person name="Vieira S."/>
            <person name="Huber K.J."/>
            <person name="Geppert A."/>
            <person name="Wolf J."/>
            <person name="Neumann-Schaal M."/>
            <person name="Muesken M."/>
            <person name="Overmann J."/>
        </authorList>
    </citation>
    <scope>NUCLEOTIDE SEQUENCE</scope>
    <source>
        <strain evidence="3">AEG42_29</strain>
    </source>
</reference>
<feature type="compositionally biased region" description="Low complexity" evidence="2">
    <location>
        <begin position="178"/>
        <end position="187"/>
    </location>
</feature>
<dbReference type="Gene3D" id="1.20.58.300">
    <property type="entry name" value="FlgN-like"/>
    <property type="match status" value="1"/>
</dbReference>
<name>A0AAU7APB7_9ACTN</name>
<dbReference type="InterPro" id="IPR007809">
    <property type="entry name" value="FlgN-like"/>
</dbReference>
<evidence type="ECO:0000313" key="3">
    <source>
        <dbReference type="EMBL" id="XAY03214.1"/>
    </source>
</evidence>
<proteinExistence type="predicted"/>
<evidence type="ECO:0008006" key="4">
    <source>
        <dbReference type="Google" id="ProtNLM"/>
    </source>
</evidence>
<protein>
    <recommendedName>
        <fullName evidence="4">Flagellar protein FlgN</fullName>
    </recommendedName>
</protein>
<organism evidence="3">
    <name type="scientific">Paraconexibacter sp. AEG42_29</name>
    <dbReference type="NCBI Taxonomy" id="2997339"/>
    <lineage>
        <taxon>Bacteria</taxon>
        <taxon>Bacillati</taxon>
        <taxon>Actinomycetota</taxon>
        <taxon>Thermoleophilia</taxon>
        <taxon>Solirubrobacterales</taxon>
        <taxon>Paraconexibacteraceae</taxon>
        <taxon>Paraconexibacter</taxon>
    </lineage>
</organism>
<sequence>MSTALAAPARSPLGDAVLAHLQVQLESASALLQACIAQYRAIRDRDVEQVLARMADMQAESERRGRLERERTVLLQHAAGRLGIPAHTVTLEALNTLLDPMTADEARQRSAQLRGTLNELQRQHQINRVLMKQELAFVEHLTRMLTGGAGVDDPDTYSRPGTPAAMGRPGGGAGGYGPSLRGLDLQV</sequence>
<feature type="compositionally biased region" description="Gly residues" evidence="2">
    <location>
        <begin position="168"/>
        <end position="177"/>
    </location>
</feature>
<dbReference type="SUPFAM" id="SSF140566">
    <property type="entry name" value="FlgN-like"/>
    <property type="match status" value="1"/>
</dbReference>
<dbReference type="KEGG" id="parq:DSM112329_00026"/>
<dbReference type="InterPro" id="IPR036679">
    <property type="entry name" value="FlgN-like_sf"/>
</dbReference>
<feature type="region of interest" description="Disordered" evidence="2">
    <location>
        <begin position="148"/>
        <end position="187"/>
    </location>
</feature>
<keyword evidence="1" id="KW-1005">Bacterial flagellum biogenesis</keyword>
<dbReference type="EMBL" id="CP114014">
    <property type="protein sequence ID" value="XAY03214.1"/>
    <property type="molecule type" value="Genomic_DNA"/>
</dbReference>